<feature type="region of interest" description="Disordered" evidence="1">
    <location>
        <begin position="174"/>
        <end position="276"/>
    </location>
</feature>
<organism evidence="2 3">
    <name type="scientific">Nocardia cyriacigeorgica</name>
    <dbReference type="NCBI Taxonomy" id="135487"/>
    <lineage>
        <taxon>Bacteria</taxon>
        <taxon>Bacillati</taxon>
        <taxon>Actinomycetota</taxon>
        <taxon>Actinomycetes</taxon>
        <taxon>Mycobacteriales</taxon>
        <taxon>Nocardiaceae</taxon>
        <taxon>Nocardia</taxon>
    </lineage>
</organism>
<dbReference type="EMBL" id="JAAGVB010000058">
    <property type="protein sequence ID" value="NEW35994.1"/>
    <property type="molecule type" value="Genomic_DNA"/>
</dbReference>
<evidence type="ECO:0000256" key="1">
    <source>
        <dbReference type="SAM" id="MobiDB-lite"/>
    </source>
</evidence>
<gene>
    <name evidence="2" type="ORF">GV791_26000</name>
</gene>
<dbReference type="Gene3D" id="1.20.1260.20">
    <property type="entry name" value="PPE superfamily"/>
    <property type="match status" value="1"/>
</dbReference>
<proteinExistence type="predicted"/>
<dbReference type="Proteomes" id="UP000471166">
    <property type="component" value="Unassembled WGS sequence"/>
</dbReference>
<name>A0A6P1CWX8_9NOCA</name>
<dbReference type="InterPro" id="IPR038332">
    <property type="entry name" value="PPE_sf"/>
</dbReference>
<protein>
    <recommendedName>
        <fullName evidence="4">ESX-1 secretion-associated protein EspA/EspE-like domain-containing protein</fullName>
    </recommendedName>
</protein>
<evidence type="ECO:0000313" key="2">
    <source>
        <dbReference type="EMBL" id="NEW35994.1"/>
    </source>
</evidence>
<dbReference type="AlphaFoldDB" id="A0A6P1CWX8"/>
<feature type="non-terminal residue" evidence="2">
    <location>
        <position position="276"/>
    </location>
</feature>
<reference evidence="2 3" key="1">
    <citation type="submission" date="2020-01" db="EMBL/GenBank/DDBJ databases">
        <title>Genetics and antimicrobial susceptibilities of Nocardia species isolated from the soil; a comparison with species isolated from humans.</title>
        <authorList>
            <person name="Carrasco G."/>
            <person name="Monzon S."/>
            <person name="Sansegundo M."/>
            <person name="Garcia E."/>
            <person name="Garrido N."/>
            <person name="Medina M.J."/>
            <person name="Villalon P."/>
            <person name="Ramirez-Arocha A.C."/>
            <person name="Jimenez P."/>
            <person name="Cuesta I."/>
            <person name="Valdezate S."/>
        </authorList>
    </citation>
    <scope>NUCLEOTIDE SEQUENCE [LARGE SCALE GENOMIC DNA]</scope>
    <source>
        <strain evidence="2 3">CNM20110626</strain>
    </source>
</reference>
<evidence type="ECO:0008006" key="4">
    <source>
        <dbReference type="Google" id="ProtNLM"/>
    </source>
</evidence>
<sequence>MSGTDPEYISAMEHFESMRHEEIYAKTQEIDAAAIVATSAAWLEAAAGLSTSFPLTRDSVDRVMDAMDWEGAAADAAHASARSFAASVDELAAVLGQVGARIGAVAAAAEAVKLAVVPPGGSGPIGAIARLLEAANVIDAQMAQEALRQEAVLAMNMIYKPAYKLAGTGVPALPDPPAAPGTPAPLASPPQNQLRGDQEVAPPNGSNPPRGQDDPGATLPGPAAPPETGTPAPQQGGGTPQPPDSQPRAEDTPPRAEGPQDDAPPTPPTQSAPPQP</sequence>
<accession>A0A6P1CWX8</accession>
<comment type="caution">
    <text evidence="2">The sequence shown here is derived from an EMBL/GenBank/DDBJ whole genome shotgun (WGS) entry which is preliminary data.</text>
</comment>
<feature type="compositionally biased region" description="Low complexity" evidence="1">
    <location>
        <begin position="215"/>
        <end position="234"/>
    </location>
</feature>
<feature type="compositionally biased region" description="Pro residues" evidence="1">
    <location>
        <begin position="174"/>
        <end position="188"/>
    </location>
</feature>
<feature type="compositionally biased region" description="Pro residues" evidence="1">
    <location>
        <begin position="262"/>
        <end position="276"/>
    </location>
</feature>
<evidence type="ECO:0000313" key="3">
    <source>
        <dbReference type="Proteomes" id="UP000471166"/>
    </source>
</evidence>